<dbReference type="Proteomes" id="UP001595476">
    <property type="component" value="Unassembled WGS sequence"/>
</dbReference>
<evidence type="ECO:0000313" key="2">
    <source>
        <dbReference type="Proteomes" id="UP001595476"/>
    </source>
</evidence>
<dbReference type="RefSeq" id="WP_386717688.1">
    <property type="nucleotide sequence ID" value="NZ_JBHRSZ010000002.1"/>
</dbReference>
<sequence>MRLNRVKTLIPGIRCLFLIVATLAGVLGGILSCAHPAFSNDWVYSVTMDGEDIGHMKTKVHALSSGQQVTETSELFIPSIWGDTKIHSYKQERYGNNANGNVYALAQASYLTLYNDYLMLVDITPAHRGLLKYHLLWFELSSDQSEQVRASWTQLSISNIDSPVVDGQISTWMKTKIPTLKTTETYSTFLDPNDFDMTLTAFNLRLPKLLPDDQKRSFRLFDPESDHDVPFYQVTAQTIPAKELQQIEVDYEGGGRSVYQYDVGGEQSRLVTLHDQSGEESVVLKLSGF</sequence>
<dbReference type="EMBL" id="JBHRSZ010000002">
    <property type="protein sequence ID" value="MFC3150599.1"/>
    <property type="molecule type" value="Genomic_DNA"/>
</dbReference>
<accession>A0ABV7H9L4</accession>
<keyword evidence="2" id="KW-1185">Reference proteome</keyword>
<evidence type="ECO:0000313" key="1">
    <source>
        <dbReference type="EMBL" id="MFC3150599.1"/>
    </source>
</evidence>
<name>A0ABV7H9L4_9GAMM</name>
<proteinExistence type="predicted"/>
<protein>
    <submittedName>
        <fullName evidence="1">Uncharacterized protein</fullName>
    </submittedName>
</protein>
<comment type="caution">
    <text evidence="1">The sequence shown here is derived from an EMBL/GenBank/DDBJ whole genome shotgun (WGS) entry which is preliminary data.</text>
</comment>
<dbReference type="PROSITE" id="PS51257">
    <property type="entry name" value="PROKAR_LIPOPROTEIN"/>
    <property type="match status" value="1"/>
</dbReference>
<gene>
    <name evidence="1" type="ORF">ACFOEK_06155</name>
</gene>
<organism evidence="1 2">
    <name type="scientific">Litoribrevibacter euphylliae</name>
    <dbReference type="NCBI Taxonomy" id="1834034"/>
    <lineage>
        <taxon>Bacteria</taxon>
        <taxon>Pseudomonadati</taxon>
        <taxon>Pseudomonadota</taxon>
        <taxon>Gammaproteobacteria</taxon>
        <taxon>Oceanospirillales</taxon>
        <taxon>Oceanospirillaceae</taxon>
        <taxon>Litoribrevibacter</taxon>
    </lineage>
</organism>
<reference evidence="2" key="1">
    <citation type="journal article" date="2019" name="Int. J. Syst. Evol. Microbiol.">
        <title>The Global Catalogue of Microorganisms (GCM) 10K type strain sequencing project: providing services to taxonomists for standard genome sequencing and annotation.</title>
        <authorList>
            <consortium name="The Broad Institute Genomics Platform"/>
            <consortium name="The Broad Institute Genome Sequencing Center for Infectious Disease"/>
            <person name="Wu L."/>
            <person name="Ma J."/>
        </authorList>
    </citation>
    <scope>NUCLEOTIDE SEQUENCE [LARGE SCALE GENOMIC DNA]</scope>
    <source>
        <strain evidence="2">KCTC 52438</strain>
    </source>
</reference>